<dbReference type="EMBL" id="CAJVQC010066487">
    <property type="protein sequence ID" value="CAG8806460.1"/>
    <property type="molecule type" value="Genomic_DNA"/>
</dbReference>
<proteinExistence type="predicted"/>
<feature type="non-terminal residue" evidence="1">
    <location>
        <position position="1"/>
    </location>
</feature>
<comment type="caution">
    <text evidence="1">The sequence shown here is derived from an EMBL/GenBank/DDBJ whole genome shotgun (WGS) entry which is preliminary data.</text>
</comment>
<protein>
    <submittedName>
        <fullName evidence="1">28577_t:CDS:1</fullName>
    </submittedName>
</protein>
<keyword evidence="2" id="KW-1185">Reference proteome</keyword>
<evidence type="ECO:0000313" key="2">
    <source>
        <dbReference type="Proteomes" id="UP000789920"/>
    </source>
</evidence>
<sequence length="60" mass="6823">LVWGLINASIEENDTNKPNTQSRVEELAKNIDADLSRIQYVTNNFELSLIRLSLEGHLPE</sequence>
<dbReference type="Proteomes" id="UP000789920">
    <property type="component" value="Unassembled WGS sequence"/>
</dbReference>
<evidence type="ECO:0000313" key="1">
    <source>
        <dbReference type="EMBL" id="CAG8806460.1"/>
    </source>
</evidence>
<gene>
    <name evidence="1" type="ORF">RPERSI_LOCUS22162</name>
</gene>
<accession>A0ACA9RS52</accession>
<name>A0ACA9RS52_9GLOM</name>
<organism evidence="1 2">
    <name type="scientific">Racocetra persica</name>
    <dbReference type="NCBI Taxonomy" id="160502"/>
    <lineage>
        <taxon>Eukaryota</taxon>
        <taxon>Fungi</taxon>
        <taxon>Fungi incertae sedis</taxon>
        <taxon>Mucoromycota</taxon>
        <taxon>Glomeromycotina</taxon>
        <taxon>Glomeromycetes</taxon>
        <taxon>Diversisporales</taxon>
        <taxon>Gigasporaceae</taxon>
        <taxon>Racocetra</taxon>
    </lineage>
</organism>
<reference evidence="1" key="1">
    <citation type="submission" date="2021-06" db="EMBL/GenBank/DDBJ databases">
        <authorList>
            <person name="Kallberg Y."/>
            <person name="Tangrot J."/>
            <person name="Rosling A."/>
        </authorList>
    </citation>
    <scope>NUCLEOTIDE SEQUENCE</scope>
    <source>
        <strain evidence="1">MA461A</strain>
    </source>
</reference>